<evidence type="ECO:0000313" key="7">
    <source>
        <dbReference type="EMBL" id="GAA5150758.1"/>
    </source>
</evidence>
<keyword evidence="3" id="KW-0067">ATP-binding</keyword>
<keyword evidence="4" id="KW-0346">Stress response</keyword>
<dbReference type="PANTHER" id="PTHR47197:SF3">
    <property type="entry name" value="DIHYDRO-HEME D1 DEHYDROGENASE"/>
    <property type="match status" value="1"/>
</dbReference>
<evidence type="ECO:0000313" key="8">
    <source>
        <dbReference type="Proteomes" id="UP001428817"/>
    </source>
</evidence>
<evidence type="ECO:0000256" key="3">
    <source>
        <dbReference type="ARBA" id="ARBA00022840"/>
    </source>
</evidence>
<feature type="region of interest" description="Disordered" evidence="6">
    <location>
        <begin position="877"/>
        <end position="903"/>
    </location>
</feature>
<feature type="compositionally biased region" description="Low complexity" evidence="6">
    <location>
        <begin position="479"/>
        <end position="495"/>
    </location>
</feature>
<protein>
    <recommendedName>
        <fullName evidence="9">YVTN family beta-propeller protein</fullName>
    </recommendedName>
</protein>
<dbReference type="Gene3D" id="3.90.640.10">
    <property type="entry name" value="Actin, Chain A, domain 4"/>
    <property type="match status" value="1"/>
</dbReference>
<evidence type="ECO:0000256" key="2">
    <source>
        <dbReference type="ARBA" id="ARBA00022741"/>
    </source>
</evidence>
<feature type="compositionally biased region" description="Pro residues" evidence="6">
    <location>
        <begin position="676"/>
        <end position="688"/>
    </location>
</feature>
<dbReference type="NCBIfam" id="TIGR02276">
    <property type="entry name" value="beta_rpt_yvtn"/>
    <property type="match status" value="5"/>
</dbReference>
<feature type="compositionally biased region" description="Low complexity" evidence="6">
    <location>
        <begin position="652"/>
        <end position="675"/>
    </location>
</feature>
<dbReference type="Pfam" id="PF10282">
    <property type="entry name" value="Lactonase"/>
    <property type="match status" value="1"/>
</dbReference>
<dbReference type="Gene3D" id="2.130.10.10">
    <property type="entry name" value="YVTN repeat-like/Quinoprotein amine dehydrogenase"/>
    <property type="match status" value="3"/>
</dbReference>
<dbReference type="InterPro" id="IPR011044">
    <property type="entry name" value="Quino_amine_DH_bsu"/>
</dbReference>
<dbReference type="InterPro" id="IPR013126">
    <property type="entry name" value="Hsp_70_fam"/>
</dbReference>
<evidence type="ECO:0008006" key="9">
    <source>
        <dbReference type="Google" id="ProtNLM"/>
    </source>
</evidence>
<feature type="region of interest" description="Disordered" evidence="6">
    <location>
        <begin position="350"/>
        <end position="840"/>
    </location>
</feature>
<dbReference type="SUPFAM" id="SSF53067">
    <property type="entry name" value="Actin-like ATPase domain"/>
    <property type="match status" value="2"/>
</dbReference>
<evidence type="ECO:0000256" key="6">
    <source>
        <dbReference type="SAM" id="MobiDB-lite"/>
    </source>
</evidence>
<dbReference type="SUPFAM" id="SSF50974">
    <property type="entry name" value="Nitrous oxide reductase, N-terminal domain"/>
    <property type="match status" value="1"/>
</dbReference>
<evidence type="ECO:0000256" key="4">
    <source>
        <dbReference type="ARBA" id="ARBA00023016"/>
    </source>
</evidence>
<sequence>MAYNLGVDLGTTFVAAAIAYPKQIEMVTLGDRSVVAPAVVYVREDGELVTGDAAGRRAVSNPDRVGREFKRRLGDPTPVMLGGSPHAVTSLLGSLLRDVIGKVSATEGHPPERVVLTHPANWGPFRRGLFEEVPHLAGLPDVTLVTEPEAAAAHYAATRDLDDGEIIAVYDLGGGTFDATVLCKRSGGVEILGTPEGIERLGGVDFDEAILAHVNVAAGGVLAELDLTDPQTTIALARLRQDCILAKEALSVDTEAVLPVFLPGRHFDVTLTRAEFERMVRAPIESTIGALARTLRSAQVDARQLSAVLLVGGSSRIPLVARMVSEELGRPTVVDTHPKHAVALGAATLAGMPAGNGHAPRPPVIGTSRRELDDAPLPGGAPGRPGGTPPGRPVPATPPGGPDATPSGAERSQPIRADLTQTPGTSPSSRPDGKSPPEGPRPSARPSPTPRPGRPNGTPPSGPPGGTPTPQPGRPTPTPKSSRPTPTPTPQSSRPTPTPQPSAPTPTPQSGRSSSTPQPGRPTPTPQPGRPTPTPQPGRPTPTPQPGRSTPAAQSGRPSPTPRSGRPTPTPESGGPSSTLQPGRPTPTPQSGRPSSTPQSGRPTPTPQSGGPTSMPQSGRPTPTPQSGGPTSTPQSGRPTPPPQSGSPTPTPQSGNPTPTPQSGRPTPTPKSSRPTPTPSSRPTPTPTPKSGRPTPTPQPDQPEGPGGSDPTQGTGADPAPVAGGRDRTPSAASADLTERPDGTSPSVRPAPTPRPGRPDPTPAPVLPGQGAEPPKVDTPTGWQPPMRTDVTPSGGPSTGPQPLGGLPGQFGGQPRPSAPPPAADPWAEQFGRRTPPPAPSSKVNWRMIGFGALALVAAVSVSVAAFLVVGQLSSGSEPVAEPVTNPQAVAPPEPAAQVAPSVPVPSLGEPIPAGRTPGFVAISPNGRLAYIANRGANLVTVVDTSINKVIATIPVDAGPPQYVNFSPDGRRVYLSIFNEQRTIAVVGVLDTTTNKVVATVPVRTRPFLSAVTADGRFLWVPNHDSGTVSVIDTANYAVAKEIKVAANPHWIEFSKDGTKAYTANHESNVVSVLDVATGNVLAEVKVGTSPHSLAVHPTRPLVANVNYDSGSVTMIDTNSNQVTATIPVGKNPQEISWAPDGRFCYVANVGDGTVSVINAETNQVTATIPTGNSPTSVGVLPNGKQAYVTNLDSGNLAVLNIGG</sequence>
<dbReference type="InterPro" id="IPR018181">
    <property type="entry name" value="Heat_shock_70_CS"/>
</dbReference>
<dbReference type="EMBL" id="BAABJP010000007">
    <property type="protein sequence ID" value="GAA5150758.1"/>
    <property type="molecule type" value="Genomic_DNA"/>
</dbReference>
<dbReference type="PROSITE" id="PS00329">
    <property type="entry name" value="HSP70_2"/>
    <property type="match status" value="1"/>
</dbReference>
<feature type="compositionally biased region" description="Low complexity" evidence="6">
    <location>
        <begin position="792"/>
        <end position="805"/>
    </location>
</feature>
<dbReference type="InterPro" id="IPR011045">
    <property type="entry name" value="N2O_reductase_N"/>
</dbReference>
<evidence type="ECO:0000256" key="1">
    <source>
        <dbReference type="ARBA" id="ARBA00007381"/>
    </source>
</evidence>
<dbReference type="Gene3D" id="3.30.420.40">
    <property type="match status" value="2"/>
</dbReference>
<comment type="similarity">
    <text evidence="1">Belongs to the heat shock protein 70 family.</text>
</comment>
<evidence type="ECO:0000256" key="5">
    <source>
        <dbReference type="ARBA" id="ARBA00023186"/>
    </source>
</evidence>
<dbReference type="Proteomes" id="UP001428817">
    <property type="component" value="Unassembled WGS sequence"/>
</dbReference>
<feature type="compositionally biased region" description="Polar residues" evidence="6">
    <location>
        <begin position="589"/>
        <end position="599"/>
    </location>
</feature>
<feature type="compositionally biased region" description="Pro residues" evidence="6">
    <location>
        <begin position="496"/>
        <end position="507"/>
    </location>
</feature>
<feature type="compositionally biased region" description="Pro residues" evidence="6">
    <location>
        <begin position="639"/>
        <end position="651"/>
    </location>
</feature>
<feature type="compositionally biased region" description="Pro residues" evidence="6">
    <location>
        <begin position="437"/>
        <end position="478"/>
    </location>
</feature>
<feature type="compositionally biased region" description="Low complexity" evidence="6">
    <location>
        <begin position="600"/>
        <end position="638"/>
    </location>
</feature>
<dbReference type="Pfam" id="PF00012">
    <property type="entry name" value="HSP70"/>
    <property type="match status" value="2"/>
</dbReference>
<feature type="compositionally biased region" description="Polar residues" evidence="6">
    <location>
        <begin position="419"/>
        <end position="429"/>
    </location>
</feature>
<feature type="compositionally biased region" description="Low complexity" evidence="6">
    <location>
        <begin position="508"/>
        <end position="518"/>
    </location>
</feature>
<dbReference type="RefSeq" id="WP_185064326.1">
    <property type="nucleotide sequence ID" value="NZ_BAABJP010000007.1"/>
</dbReference>
<reference evidence="8" key="1">
    <citation type="journal article" date="2019" name="Int. J. Syst. Evol. Microbiol.">
        <title>The Global Catalogue of Microorganisms (GCM) 10K type strain sequencing project: providing services to taxonomists for standard genome sequencing and annotation.</title>
        <authorList>
            <consortium name="The Broad Institute Genomics Platform"/>
            <consortium name="The Broad Institute Genome Sequencing Center for Infectious Disease"/>
            <person name="Wu L."/>
            <person name="Ma J."/>
        </authorList>
    </citation>
    <scope>NUCLEOTIDE SEQUENCE [LARGE SCALE GENOMIC DNA]</scope>
    <source>
        <strain evidence="8">JCM 18303</strain>
    </source>
</reference>
<dbReference type="PRINTS" id="PR00301">
    <property type="entry name" value="HEATSHOCK70"/>
</dbReference>
<feature type="compositionally biased region" description="Low complexity" evidence="6">
    <location>
        <begin position="546"/>
        <end position="579"/>
    </location>
</feature>
<name>A0ABP9PQY4_9PSEU</name>
<dbReference type="InterPro" id="IPR043129">
    <property type="entry name" value="ATPase_NBD"/>
</dbReference>
<dbReference type="PANTHER" id="PTHR47197">
    <property type="entry name" value="PROTEIN NIRF"/>
    <property type="match status" value="1"/>
</dbReference>
<organism evidence="7 8">
    <name type="scientific">Pseudonocardia eucalypti</name>
    <dbReference type="NCBI Taxonomy" id="648755"/>
    <lineage>
        <taxon>Bacteria</taxon>
        <taxon>Bacillati</taxon>
        <taxon>Actinomycetota</taxon>
        <taxon>Actinomycetes</taxon>
        <taxon>Pseudonocardiales</taxon>
        <taxon>Pseudonocardiaceae</taxon>
        <taxon>Pseudonocardia</taxon>
    </lineage>
</organism>
<keyword evidence="8" id="KW-1185">Reference proteome</keyword>
<dbReference type="PROSITE" id="PS01036">
    <property type="entry name" value="HSP70_3"/>
    <property type="match status" value="1"/>
</dbReference>
<dbReference type="InterPro" id="IPR051200">
    <property type="entry name" value="Host-pathogen_enzymatic-act"/>
</dbReference>
<comment type="caution">
    <text evidence="7">The sequence shown here is derived from an EMBL/GenBank/DDBJ whole genome shotgun (WGS) entry which is preliminary data.</text>
</comment>
<dbReference type="InterPro" id="IPR019405">
    <property type="entry name" value="Lactonase_7-beta_prop"/>
</dbReference>
<keyword evidence="5" id="KW-0143">Chaperone</keyword>
<dbReference type="InterPro" id="IPR015943">
    <property type="entry name" value="WD40/YVTN_repeat-like_dom_sf"/>
</dbReference>
<feature type="compositionally biased region" description="Pro residues" evidence="6">
    <location>
        <begin position="387"/>
        <end position="401"/>
    </location>
</feature>
<proteinExistence type="inferred from homology"/>
<gene>
    <name evidence="7" type="ORF">GCM10023321_16640</name>
</gene>
<feature type="compositionally biased region" description="Pro residues" evidence="6">
    <location>
        <begin position="749"/>
        <end position="766"/>
    </location>
</feature>
<feature type="compositionally biased region" description="Pro residues" evidence="6">
    <location>
        <begin position="519"/>
        <end position="545"/>
    </location>
</feature>
<dbReference type="InterPro" id="IPR011964">
    <property type="entry name" value="YVTN_b-propeller_repeat"/>
</dbReference>
<dbReference type="SUPFAM" id="SSF50969">
    <property type="entry name" value="YVTN repeat-like/Quinoprotein amine dehydrogenase"/>
    <property type="match status" value="1"/>
</dbReference>
<keyword evidence="2" id="KW-0547">Nucleotide-binding</keyword>
<accession>A0ABP9PQY4</accession>